<protein>
    <submittedName>
        <fullName evidence="2">Uncharacterized protein</fullName>
    </submittedName>
</protein>
<accession>A0ABN3D585</accession>
<sequence>MSAVTPGKPLETRETVCAETPASRATSAMEAPCRGRAARRRVRLVPPGSLSPFTVPTRPSPPSPRSRRALRVRNDSLTPEIRTV</sequence>
<comment type="caution">
    <text evidence="2">The sequence shown here is derived from an EMBL/GenBank/DDBJ whole genome shotgun (WGS) entry which is preliminary data.</text>
</comment>
<proteinExistence type="predicted"/>
<feature type="region of interest" description="Disordered" evidence="1">
    <location>
        <begin position="1"/>
        <end position="84"/>
    </location>
</feature>
<feature type="compositionally biased region" description="Low complexity" evidence="1">
    <location>
        <begin position="44"/>
        <end position="57"/>
    </location>
</feature>
<name>A0ABN3D585_9ACTN</name>
<organism evidence="2 3">
    <name type="scientific">Streptomyces indiaensis</name>
    <dbReference type="NCBI Taxonomy" id="284033"/>
    <lineage>
        <taxon>Bacteria</taxon>
        <taxon>Bacillati</taxon>
        <taxon>Actinomycetota</taxon>
        <taxon>Actinomycetes</taxon>
        <taxon>Kitasatosporales</taxon>
        <taxon>Streptomycetaceae</taxon>
        <taxon>Streptomyces</taxon>
    </lineage>
</organism>
<dbReference type="EMBL" id="BAAART010000015">
    <property type="protein sequence ID" value="GAA2220295.1"/>
    <property type="molecule type" value="Genomic_DNA"/>
</dbReference>
<keyword evidence="3" id="KW-1185">Reference proteome</keyword>
<evidence type="ECO:0000313" key="2">
    <source>
        <dbReference type="EMBL" id="GAA2220295.1"/>
    </source>
</evidence>
<reference evidence="2 3" key="1">
    <citation type="journal article" date="2019" name="Int. J. Syst. Evol. Microbiol.">
        <title>The Global Catalogue of Microorganisms (GCM) 10K type strain sequencing project: providing services to taxonomists for standard genome sequencing and annotation.</title>
        <authorList>
            <consortium name="The Broad Institute Genomics Platform"/>
            <consortium name="The Broad Institute Genome Sequencing Center for Infectious Disease"/>
            <person name="Wu L."/>
            <person name="Ma J."/>
        </authorList>
    </citation>
    <scope>NUCLEOTIDE SEQUENCE [LARGE SCALE GENOMIC DNA]</scope>
    <source>
        <strain evidence="2 3">JCM 3053</strain>
    </source>
</reference>
<evidence type="ECO:0000313" key="3">
    <source>
        <dbReference type="Proteomes" id="UP001501474"/>
    </source>
</evidence>
<gene>
    <name evidence="2" type="ORF">GCM10010104_07470</name>
</gene>
<evidence type="ECO:0000256" key="1">
    <source>
        <dbReference type="SAM" id="MobiDB-lite"/>
    </source>
</evidence>
<dbReference type="Proteomes" id="UP001501474">
    <property type="component" value="Unassembled WGS sequence"/>
</dbReference>